<dbReference type="STRING" id="757424.Hsero_3037"/>
<proteinExistence type="predicted"/>
<dbReference type="eggNOG" id="COG1396">
    <property type="taxonomic scope" value="Bacteria"/>
</dbReference>
<gene>
    <name evidence="2" type="ordered locus">Hsero_3037</name>
</gene>
<dbReference type="SMART" id="SM00530">
    <property type="entry name" value="HTH_XRE"/>
    <property type="match status" value="1"/>
</dbReference>
<evidence type="ECO:0000313" key="2">
    <source>
        <dbReference type="EMBL" id="ADJ64525.1"/>
    </source>
</evidence>
<reference evidence="2 3" key="1">
    <citation type="submission" date="2010-04" db="EMBL/GenBank/DDBJ databases">
        <title>The genome of Herbaspirillum seropedicae SmR1, an endophytic, nitrogen-fixing, plant-growth promoting beta-Proteobacteria.</title>
        <authorList>
            <person name="Pedrosa F.O."/>
            <person name="Monteiro R.A."/>
            <person name="Wassem R."/>
            <person name="Cruz L.M."/>
            <person name="Ayub R.A."/>
            <person name="Colauto N.B."/>
            <person name="Fernandez M.A."/>
            <person name="Fungaro M.H.P."/>
            <person name="Grisard E.C."/>
            <person name="Hungria M."/>
            <person name="Madeira H.M.F."/>
            <person name="Nodari R.O."/>
            <person name="Osaku C.A."/>
            <person name="Petzl-Erler M.L."/>
            <person name="Terenzi H."/>
            <person name="Vieira L.G.E."/>
            <person name="Almeida M.I.M."/>
            <person name="Alves L.R."/>
            <person name="Arantes O.M.N."/>
            <person name="Balsanelli E."/>
            <person name="Barcellos F.G."/>
            <person name="Baura V.A."/>
            <person name="Binde D.R."/>
            <person name="Campo R.J."/>
            <person name="Chubatsu L.S."/>
            <person name="Chueire L.M.O."/>
            <person name="Ciferri R.R."/>
            <person name="Correa L.C."/>
            <person name="da Conceicao Silva J.L."/>
            <person name="Dabul A.N.G."/>
            <person name="Dambros B.P."/>
            <person name="Faoro H."/>
            <person name="Favetti A."/>
            <person name="Friedermann G."/>
            <person name="Furlaneto M.C."/>
            <person name="Gasques L.S."/>
            <person name="Gimenes C.C.T."/>
            <person name="Gioppo N.M.R."/>
            <person name="Glienke-Blanco C."/>
            <person name="Godoy L.P."/>
            <person name="Guerra M.P."/>
            <person name="Karp S."/>
            <person name="Kava-Cordeiro V."/>
            <person name="Margarido V.P."/>
            <person name="Mathioni S.M."/>
            <person name="Menck-Soares M.A."/>
            <person name="Murace N.K."/>
            <person name="Nicolas M.F."/>
            <person name="Oliveira C.E.C."/>
            <person name="Pagnan N.A.B."/>
            <person name="Pamphile J.A."/>
            <person name="Patussi E.V."/>
            <person name="Pereira L.F.P."/>
            <person name="Pereira-Ferrari L."/>
            <person name="Pinto F.G.S."/>
            <person name="Precoma C."/>
            <person name="Prioli A.J."/>
            <person name="Prioli S.M.A.P."/>
            <person name="Raittz R.T."/>
            <person name="Ramos H.J.O."/>
            <person name="Ribeiro E.M.S.F."/>
            <person name="Rigo L.U."/>
            <person name="Rocha C.L.M.S.C."/>
            <person name="Rocha S.N."/>
            <person name="Santos K."/>
            <person name="Satori D."/>
            <person name="Silva A.G."/>
            <person name="Simao R.C.G."/>
            <person name="Soares M.A.M."/>
            <person name="Souza E.M."/>
            <person name="Steffens M.B.R."/>
            <person name="Steindel M."/>
            <person name="Tadra-Sfeir M.Z."/>
            <person name="Takahashi E.K."/>
            <person name="Torres R.A."/>
            <person name="Valle J.S."/>
            <person name="Vernal J.I."/>
            <person name="Vilas-Boas L.A."/>
            <person name="Watanabe M.A.E."/>
            <person name="Weiss V.A."/>
            <person name="Yates M.A."/>
            <person name="Souza E.M."/>
        </authorList>
    </citation>
    <scope>NUCLEOTIDE SEQUENCE [LARGE SCALE GENOMIC DNA]</scope>
    <source>
        <strain evidence="2 3">SmR1</strain>
    </source>
</reference>
<keyword evidence="3" id="KW-1185">Reference proteome</keyword>
<dbReference type="Pfam" id="PF01381">
    <property type="entry name" value="HTH_3"/>
    <property type="match status" value="1"/>
</dbReference>
<dbReference type="EMBL" id="CP002039">
    <property type="protein sequence ID" value="ADJ64525.1"/>
    <property type="molecule type" value="Genomic_DNA"/>
</dbReference>
<dbReference type="KEGG" id="hse:Hsero_3037"/>
<protein>
    <submittedName>
        <fullName evidence="2">XRE family transcription regulator protein</fullName>
    </submittedName>
</protein>
<dbReference type="Gene3D" id="1.10.260.40">
    <property type="entry name" value="lambda repressor-like DNA-binding domains"/>
    <property type="match status" value="1"/>
</dbReference>
<sequence>MFSEEIGGRIKEVRLANGLSQRELGQRLDTSTGHISWLEAGKAMPGGELLLQLHREFSVDLNWLLTGEEGEPGVMETDEEVRQLVDHYCRVDLQGREILRSLASYVGREKKPSTG</sequence>
<dbReference type="InterPro" id="IPR001387">
    <property type="entry name" value="Cro/C1-type_HTH"/>
</dbReference>
<accession>D8J0G9</accession>
<evidence type="ECO:0000313" key="3">
    <source>
        <dbReference type="Proteomes" id="UP000000329"/>
    </source>
</evidence>
<dbReference type="InterPro" id="IPR010982">
    <property type="entry name" value="Lambda_DNA-bd_dom_sf"/>
</dbReference>
<evidence type="ECO:0000259" key="1">
    <source>
        <dbReference type="PROSITE" id="PS50943"/>
    </source>
</evidence>
<dbReference type="AlphaFoldDB" id="D8J0G9"/>
<dbReference type="Proteomes" id="UP000000329">
    <property type="component" value="Chromosome"/>
</dbReference>
<dbReference type="HOGENOM" id="CLU_144722_0_0_4"/>
<dbReference type="GeneID" id="29393170"/>
<dbReference type="OrthoDB" id="2959414at2"/>
<name>D8J0G9_HERSS</name>
<dbReference type="GO" id="GO:0003677">
    <property type="term" value="F:DNA binding"/>
    <property type="evidence" value="ECO:0007669"/>
    <property type="project" value="InterPro"/>
</dbReference>
<feature type="domain" description="HTH cro/C1-type" evidence="1">
    <location>
        <begin position="10"/>
        <end position="64"/>
    </location>
</feature>
<dbReference type="RefSeq" id="WP_013234993.1">
    <property type="nucleotide sequence ID" value="NC_014323.1"/>
</dbReference>
<dbReference type="PROSITE" id="PS50943">
    <property type="entry name" value="HTH_CROC1"/>
    <property type="match status" value="1"/>
</dbReference>
<organism evidence="2 3">
    <name type="scientific">Herbaspirillum seropedicae (strain SmR1)</name>
    <dbReference type="NCBI Taxonomy" id="757424"/>
    <lineage>
        <taxon>Bacteria</taxon>
        <taxon>Pseudomonadati</taxon>
        <taxon>Pseudomonadota</taxon>
        <taxon>Betaproteobacteria</taxon>
        <taxon>Burkholderiales</taxon>
        <taxon>Oxalobacteraceae</taxon>
        <taxon>Herbaspirillum</taxon>
    </lineage>
</organism>
<dbReference type="CDD" id="cd00093">
    <property type="entry name" value="HTH_XRE"/>
    <property type="match status" value="1"/>
</dbReference>
<dbReference type="SUPFAM" id="SSF47413">
    <property type="entry name" value="lambda repressor-like DNA-binding domains"/>
    <property type="match status" value="1"/>
</dbReference>